<keyword evidence="1" id="KW-0472">Membrane</keyword>
<organism evidence="2 3">
    <name type="scientific">Escherichia coli</name>
    <dbReference type="NCBI Taxonomy" id="562"/>
    <lineage>
        <taxon>Bacteria</taxon>
        <taxon>Pseudomonadati</taxon>
        <taxon>Pseudomonadota</taxon>
        <taxon>Gammaproteobacteria</taxon>
        <taxon>Enterobacterales</taxon>
        <taxon>Enterobacteriaceae</taxon>
        <taxon>Escherichia</taxon>
    </lineage>
</organism>
<evidence type="ECO:0000313" key="3">
    <source>
        <dbReference type="Proteomes" id="UP000254716"/>
    </source>
</evidence>
<keyword evidence="1" id="KW-0812">Transmembrane</keyword>
<evidence type="ECO:0000256" key="1">
    <source>
        <dbReference type="SAM" id="Phobius"/>
    </source>
</evidence>
<accession>A0A376W678</accession>
<sequence length="98" mass="10903">MAAKITFFQVGNGDMTLVRLADTRGTSILIDVHIRSAADNPNDDTPDVASALRSRLKYDEKDRPFIDVFMLSHPIRIIAVVCVNISGWAVLKIIQMTM</sequence>
<dbReference type="AlphaFoldDB" id="A0A376W678"/>
<name>A0A376W678_ECOLX</name>
<keyword evidence="1" id="KW-1133">Transmembrane helix</keyword>
<reference evidence="2 3" key="1">
    <citation type="submission" date="2018-06" db="EMBL/GenBank/DDBJ databases">
        <authorList>
            <consortium name="Pathogen Informatics"/>
            <person name="Doyle S."/>
        </authorList>
    </citation>
    <scope>NUCLEOTIDE SEQUENCE [LARGE SCALE GENOMIC DNA]</scope>
    <source>
        <strain evidence="2 3">NCTC9081</strain>
    </source>
</reference>
<dbReference type="Gene3D" id="3.60.15.10">
    <property type="entry name" value="Ribonuclease Z/Hydroxyacylglutathione hydrolase-like"/>
    <property type="match status" value="1"/>
</dbReference>
<gene>
    <name evidence="2" type="ORF">NCTC9081_03646</name>
</gene>
<proteinExistence type="predicted"/>
<protein>
    <submittedName>
        <fullName evidence="2">Uncharacterized protein</fullName>
    </submittedName>
</protein>
<feature type="transmembrane region" description="Helical" evidence="1">
    <location>
        <begin position="75"/>
        <end position="94"/>
    </location>
</feature>
<evidence type="ECO:0000313" key="2">
    <source>
        <dbReference type="EMBL" id="STJ18170.1"/>
    </source>
</evidence>
<dbReference type="EMBL" id="UGCV01000008">
    <property type="protein sequence ID" value="STJ18170.1"/>
    <property type="molecule type" value="Genomic_DNA"/>
</dbReference>
<dbReference type="InterPro" id="IPR036866">
    <property type="entry name" value="RibonucZ/Hydroxyglut_hydro"/>
</dbReference>
<dbReference type="Proteomes" id="UP000254716">
    <property type="component" value="Unassembled WGS sequence"/>
</dbReference>